<name>X0Q8A4_RHOWR</name>
<dbReference type="EMBL" id="BAWF01000044">
    <property type="protein sequence ID" value="GAF47722.1"/>
    <property type="molecule type" value="Genomic_DNA"/>
</dbReference>
<dbReference type="PANTHER" id="PTHR43289:SF6">
    <property type="entry name" value="SERINE_THREONINE-PROTEIN KINASE NEKL-3"/>
    <property type="match status" value="1"/>
</dbReference>
<gene>
    <name evidence="10" type="ORF">RW1_044_00670</name>
</gene>
<comment type="catalytic activity">
    <reaction evidence="6">
        <text>L-threonyl-[protein] + ATP = O-phospho-L-threonyl-[protein] + ADP + H(+)</text>
        <dbReference type="Rhea" id="RHEA:46608"/>
        <dbReference type="Rhea" id="RHEA-COMP:11060"/>
        <dbReference type="Rhea" id="RHEA-COMP:11605"/>
        <dbReference type="ChEBI" id="CHEBI:15378"/>
        <dbReference type="ChEBI" id="CHEBI:30013"/>
        <dbReference type="ChEBI" id="CHEBI:30616"/>
        <dbReference type="ChEBI" id="CHEBI:61977"/>
        <dbReference type="ChEBI" id="CHEBI:456216"/>
        <dbReference type="EC" id="2.7.11.1"/>
    </reaction>
</comment>
<dbReference type="Gene3D" id="3.40.50.300">
    <property type="entry name" value="P-loop containing nucleotide triphosphate hydrolases"/>
    <property type="match status" value="1"/>
</dbReference>
<dbReference type="Gene3D" id="3.30.200.20">
    <property type="entry name" value="Phosphorylase Kinase, domain 1"/>
    <property type="match status" value="1"/>
</dbReference>
<evidence type="ECO:0000313" key="11">
    <source>
        <dbReference type="Proteomes" id="UP000019491"/>
    </source>
</evidence>
<dbReference type="PANTHER" id="PTHR43289">
    <property type="entry name" value="MITOGEN-ACTIVATED PROTEIN KINASE KINASE KINASE 20-RELATED"/>
    <property type="match status" value="1"/>
</dbReference>
<protein>
    <recommendedName>
        <fullName evidence="6">Serine/threonine-protein kinase PknK</fullName>
        <ecNumber evidence="6">2.7.11.1</ecNumber>
    </recommendedName>
    <alternativeName>
        <fullName evidence="6">Protein kinase K</fullName>
    </alternativeName>
</protein>
<keyword evidence="1 6" id="KW-0723">Serine/threonine-protein kinase</keyword>
<feature type="binding site" evidence="7">
    <location>
        <position position="55"/>
    </location>
    <ligand>
        <name>ATP</name>
        <dbReference type="ChEBI" id="CHEBI:30616"/>
    </ligand>
</feature>
<dbReference type="SUPFAM" id="SSF52540">
    <property type="entry name" value="P-loop containing nucleoside triphosphate hydrolases"/>
    <property type="match status" value="1"/>
</dbReference>
<dbReference type="CDD" id="cd14014">
    <property type="entry name" value="STKc_PknB_like"/>
    <property type="match status" value="1"/>
</dbReference>
<keyword evidence="3 6" id="KW-0547">Nucleotide-binding</keyword>
<evidence type="ECO:0000256" key="5">
    <source>
        <dbReference type="ARBA" id="ARBA00022840"/>
    </source>
</evidence>
<comment type="catalytic activity">
    <reaction evidence="6">
        <text>L-seryl-[protein] + ATP = O-phospho-L-seryl-[protein] + ADP + H(+)</text>
        <dbReference type="Rhea" id="RHEA:17989"/>
        <dbReference type="Rhea" id="RHEA-COMP:9863"/>
        <dbReference type="Rhea" id="RHEA-COMP:11604"/>
        <dbReference type="ChEBI" id="CHEBI:15378"/>
        <dbReference type="ChEBI" id="CHEBI:29999"/>
        <dbReference type="ChEBI" id="CHEBI:30616"/>
        <dbReference type="ChEBI" id="CHEBI:83421"/>
        <dbReference type="ChEBI" id="CHEBI:456216"/>
        <dbReference type="EC" id="2.7.11.1"/>
    </reaction>
</comment>
<dbReference type="InterPro" id="IPR041664">
    <property type="entry name" value="AAA_16"/>
</dbReference>
<dbReference type="EC" id="2.7.11.1" evidence="6"/>
<feature type="compositionally biased region" description="Polar residues" evidence="8">
    <location>
        <begin position="315"/>
        <end position="330"/>
    </location>
</feature>
<dbReference type="InterPro" id="IPR011990">
    <property type="entry name" value="TPR-like_helical_dom_sf"/>
</dbReference>
<evidence type="ECO:0000259" key="9">
    <source>
        <dbReference type="PROSITE" id="PS50011"/>
    </source>
</evidence>
<keyword evidence="2 6" id="KW-0808">Transferase</keyword>
<dbReference type="InterPro" id="IPR017441">
    <property type="entry name" value="Protein_kinase_ATP_BS"/>
</dbReference>
<dbReference type="SUPFAM" id="SSF56112">
    <property type="entry name" value="Protein kinase-like (PK-like)"/>
    <property type="match status" value="1"/>
</dbReference>
<dbReference type="InterPro" id="IPR000719">
    <property type="entry name" value="Prot_kinase_dom"/>
</dbReference>
<dbReference type="GO" id="GO:0106310">
    <property type="term" value="F:protein serine kinase activity"/>
    <property type="evidence" value="ECO:0007669"/>
    <property type="project" value="UniProtKB-UniRule"/>
</dbReference>
<evidence type="ECO:0000256" key="6">
    <source>
        <dbReference type="PIRNR" id="PIRNR000574"/>
    </source>
</evidence>
<evidence type="ECO:0000256" key="2">
    <source>
        <dbReference type="ARBA" id="ARBA00022679"/>
    </source>
</evidence>
<dbReference type="OrthoDB" id="136365at2"/>
<dbReference type="InterPro" id="IPR059106">
    <property type="entry name" value="WHD_MalT"/>
</dbReference>
<dbReference type="InterPro" id="IPR041617">
    <property type="entry name" value="TPR_MalT"/>
</dbReference>
<dbReference type="GO" id="GO:0004674">
    <property type="term" value="F:protein serine/threonine kinase activity"/>
    <property type="evidence" value="ECO:0007669"/>
    <property type="project" value="UniProtKB-UniRule"/>
</dbReference>
<sequence length="1166" mass="128236">MAEYDPTATQRDLTPGIATELAAAGFDDAQEVGRGGFGVVYRCLQPSLDRTVAVKVLTADLDPDNLERFIREQRAMGRLSGHPNIANILQVGATTSGQPYIVMHYHPHGSLATRIHHTGPIEWQEAVRLGVKISGALETAHRIGTVHRDVKPANILLTNYGEPQLTDFGIARIAGGFETSTRAVVGSPAFTAPEVLKGQPPTPASDVYGLGATLFCAITGHAAFERRSGEHVMAQFLRITSHPVPELRGEDIPDDICAAIERAMSREPASRPATAVEFGEELREAQLRNGLPADEMALPADLDTQTHDEHRRGASTRTASGRSGPMTTAGRNDAATPSTPPAPSTRFRPPTPTRQLVERRQLIDSLRAGERRRLTVIHAPAGFGKSTLAAQWSEVLTEEGVAVAWLTVDHDDNNVVWFLSHLVEAIRRVRPTLARDLGQALDEHGDEAEQYVLSSLINEIHARGERVAIVIDDWHRVTDAGTRGAMGFLLDNGCHHIQVVAASRTRAGLPMSRMRVRDELVEIDYTALRFDDNEARSFLVDLGGLELEQEDVADLRDSTDGWVAALQLAYLSLRGRDDPTELIGHMSGRHHAIGEFLAENVLDTLEPEILDFLLATSVTERISGSLAGALAHVSRGQALLEVVEERDLFLRRVDEDGVWFRYNHVFAEFLQRRLERDQPERIDELHRTASTWFADHELLGEAVDHALMAGDQVRAVELVERDGMHLIEYSHMTTLLGMVAKLPPALTESRPWLQLAVAWANIMLHRAEPAQRALDLVESTLDRVPSTDEVADLRVEAAVMRGVIRFRADRIDGADELVQACLPRLDTLRPWVVSSAANMATYRATYQFDFDEARRLQEWASTFHARTNGPYLVMHGHCFAGLAAYEQLDVAAAESSFRAGVRVARKMGGKHSEAARLADSLLGALLYERGEIDEAEQLLDEGYELGGEGGLVEFKIPRYVLGARIKALRGDRSAAAQRLDEGARIAVTLSLPRLRANVENERIRLGLPLSSDIPVSPPAEYSSRRRPVDGIEALTAQIEEATAIRLLLDELSPDQVELACTWAQEWVDLLRGRGAHRLLMQGRRLLVACLSASGRIDEAKELLASIAAQCAELGMMRHLPDGGPHIVSLIAALRGDQVAGRWRKDWAPVPAAFLADVVTAEAPHRI</sequence>
<dbReference type="Proteomes" id="UP000019491">
    <property type="component" value="Unassembled WGS sequence"/>
</dbReference>
<dbReference type="InterPro" id="IPR011009">
    <property type="entry name" value="Kinase-like_dom_sf"/>
</dbReference>
<keyword evidence="5 6" id="KW-0067">ATP-binding</keyword>
<dbReference type="PROSITE" id="PS50011">
    <property type="entry name" value="PROTEIN_KINASE_DOM"/>
    <property type="match status" value="1"/>
</dbReference>
<feature type="domain" description="Protein kinase" evidence="9">
    <location>
        <begin position="26"/>
        <end position="283"/>
    </location>
</feature>
<dbReference type="Pfam" id="PF17874">
    <property type="entry name" value="TPR_MalT"/>
    <property type="match status" value="1"/>
</dbReference>
<dbReference type="SMART" id="SM00220">
    <property type="entry name" value="S_TKc"/>
    <property type="match status" value="1"/>
</dbReference>
<keyword evidence="11" id="KW-1185">Reference proteome</keyword>
<dbReference type="Gene3D" id="1.10.510.10">
    <property type="entry name" value="Transferase(Phosphotransferase) domain 1"/>
    <property type="match status" value="1"/>
</dbReference>
<dbReference type="InterPro" id="IPR027417">
    <property type="entry name" value="P-loop_NTPase"/>
</dbReference>
<proteinExistence type="inferred from homology"/>
<comment type="caution">
    <text evidence="10">The sequence shown here is derived from an EMBL/GenBank/DDBJ whole genome shotgun (WGS) entry which is preliminary data.</text>
</comment>
<dbReference type="AlphaFoldDB" id="X0Q8A4"/>
<organism evidence="10 11">
    <name type="scientific">Rhodococcus wratislaviensis NBRC 100605</name>
    <dbReference type="NCBI Taxonomy" id="1219028"/>
    <lineage>
        <taxon>Bacteria</taxon>
        <taxon>Bacillati</taxon>
        <taxon>Actinomycetota</taxon>
        <taxon>Actinomycetes</taxon>
        <taxon>Mycobacteriales</taxon>
        <taxon>Nocardiaceae</taxon>
        <taxon>Rhodococcus</taxon>
    </lineage>
</organism>
<evidence type="ECO:0000256" key="7">
    <source>
        <dbReference type="PROSITE-ProRule" id="PRU10141"/>
    </source>
</evidence>
<reference evidence="10 11" key="1">
    <citation type="submission" date="2014-02" db="EMBL/GenBank/DDBJ databases">
        <title>Whole genome shotgun sequence of Rhodococcus wratislaviensis NBRC 100605.</title>
        <authorList>
            <person name="Hosoyama A."/>
            <person name="Tsuchikane K."/>
            <person name="Yoshida I."/>
            <person name="Ohji S."/>
            <person name="Ichikawa N."/>
            <person name="Yamazoe A."/>
            <person name="Fujita N."/>
        </authorList>
    </citation>
    <scope>NUCLEOTIDE SEQUENCE [LARGE SCALE GENOMIC DNA]</scope>
    <source>
        <strain evidence="10 11">NBRC 100605</strain>
    </source>
</reference>
<dbReference type="Pfam" id="PF25873">
    <property type="entry name" value="WHD_MalT"/>
    <property type="match status" value="1"/>
</dbReference>
<feature type="region of interest" description="Disordered" evidence="8">
    <location>
        <begin position="302"/>
        <end position="357"/>
    </location>
</feature>
<evidence type="ECO:0000256" key="1">
    <source>
        <dbReference type="ARBA" id="ARBA00022527"/>
    </source>
</evidence>
<evidence type="ECO:0000313" key="10">
    <source>
        <dbReference type="EMBL" id="GAF47722.1"/>
    </source>
</evidence>
<dbReference type="Pfam" id="PF13191">
    <property type="entry name" value="AAA_16"/>
    <property type="match status" value="1"/>
</dbReference>
<dbReference type="RefSeq" id="WP_037237216.1">
    <property type="nucleotide sequence ID" value="NZ_BAWF01000044.1"/>
</dbReference>
<dbReference type="GO" id="GO:0046872">
    <property type="term" value="F:metal ion binding"/>
    <property type="evidence" value="ECO:0007669"/>
    <property type="project" value="UniProtKB-UniRule"/>
</dbReference>
<dbReference type="Pfam" id="PF00069">
    <property type="entry name" value="Pkinase"/>
    <property type="match status" value="1"/>
</dbReference>
<dbReference type="InterPro" id="IPR016236">
    <property type="entry name" value="Ser/Thr_kinase_PknK_prd"/>
</dbReference>
<dbReference type="GO" id="GO:0005524">
    <property type="term" value="F:ATP binding"/>
    <property type="evidence" value="ECO:0007669"/>
    <property type="project" value="UniProtKB-UniRule"/>
</dbReference>
<comment type="similarity">
    <text evidence="6">Belongs to the protein kinase superfamily.</text>
</comment>
<dbReference type="PIRSF" id="PIRSF000574">
    <property type="entry name" value="Ser/Thr_PK_PknK_prd"/>
    <property type="match status" value="1"/>
</dbReference>
<accession>X0Q8A4</accession>
<evidence type="ECO:0000256" key="8">
    <source>
        <dbReference type="SAM" id="MobiDB-lite"/>
    </source>
</evidence>
<evidence type="ECO:0000256" key="4">
    <source>
        <dbReference type="ARBA" id="ARBA00022777"/>
    </source>
</evidence>
<dbReference type="Gene3D" id="1.25.40.10">
    <property type="entry name" value="Tetratricopeptide repeat domain"/>
    <property type="match status" value="1"/>
</dbReference>
<keyword evidence="4 6" id="KW-0418">Kinase</keyword>
<dbReference type="PROSITE" id="PS00107">
    <property type="entry name" value="PROTEIN_KINASE_ATP"/>
    <property type="match status" value="1"/>
</dbReference>
<evidence type="ECO:0000256" key="3">
    <source>
        <dbReference type="ARBA" id="ARBA00022741"/>
    </source>
</evidence>